<dbReference type="GO" id="GO:1902657">
    <property type="term" value="P:protein localization to prospore membrane"/>
    <property type="evidence" value="ECO:0007669"/>
    <property type="project" value="InterPro"/>
</dbReference>
<evidence type="ECO:0000313" key="4">
    <source>
        <dbReference type="Proteomes" id="UP000654370"/>
    </source>
</evidence>
<dbReference type="SUPFAM" id="SSF50729">
    <property type="entry name" value="PH domain-like"/>
    <property type="match status" value="2"/>
</dbReference>
<dbReference type="SMART" id="SM00233">
    <property type="entry name" value="PH"/>
    <property type="match status" value="3"/>
</dbReference>
<keyword evidence="4" id="KW-1185">Reference proteome</keyword>
<dbReference type="Pfam" id="PF15404">
    <property type="entry name" value="PH_4"/>
    <property type="match status" value="1"/>
</dbReference>
<dbReference type="PANTHER" id="PTHR28076">
    <property type="entry name" value="SPORULATION-SPECIFIC PROTEIN 71"/>
    <property type="match status" value="1"/>
</dbReference>
<dbReference type="InterPro" id="IPR039486">
    <property type="entry name" value="Mug56/Spo71_PH"/>
</dbReference>
<dbReference type="Pfam" id="PF23207">
    <property type="entry name" value="PH_SPO71"/>
    <property type="match status" value="1"/>
</dbReference>
<dbReference type="OrthoDB" id="5579281at2759"/>
<dbReference type="InterPro" id="IPR040345">
    <property type="entry name" value="Mug56/Spo71"/>
</dbReference>
<feature type="compositionally biased region" description="Polar residues" evidence="1">
    <location>
        <begin position="56"/>
        <end position="66"/>
    </location>
</feature>
<dbReference type="InterPro" id="IPR057379">
    <property type="entry name" value="PH_SPO71"/>
</dbReference>
<evidence type="ECO:0000313" key="3">
    <source>
        <dbReference type="EMBL" id="KAG2177895.1"/>
    </source>
</evidence>
<accession>A0A8H7PQ59</accession>
<feature type="region of interest" description="Disordered" evidence="1">
    <location>
        <begin position="345"/>
        <end position="364"/>
    </location>
</feature>
<feature type="compositionally biased region" description="Low complexity" evidence="1">
    <location>
        <begin position="231"/>
        <end position="243"/>
    </location>
</feature>
<feature type="compositionally biased region" description="Polar residues" evidence="1">
    <location>
        <begin position="1"/>
        <end position="25"/>
    </location>
</feature>
<comment type="caution">
    <text evidence="3">The sequence shown here is derived from an EMBL/GenBank/DDBJ whole genome shotgun (WGS) entry which is preliminary data.</text>
</comment>
<feature type="domain" description="PH" evidence="2">
    <location>
        <begin position="926"/>
        <end position="1075"/>
    </location>
</feature>
<reference evidence="3" key="1">
    <citation type="submission" date="2020-12" db="EMBL/GenBank/DDBJ databases">
        <title>Metabolic potential, ecology and presence of endohyphal bacteria is reflected in genomic diversity of Mucoromycotina.</title>
        <authorList>
            <person name="Muszewska A."/>
            <person name="Okrasinska A."/>
            <person name="Steczkiewicz K."/>
            <person name="Drgas O."/>
            <person name="Orlowska M."/>
            <person name="Perlinska-Lenart U."/>
            <person name="Aleksandrzak-Piekarczyk T."/>
            <person name="Szatraj K."/>
            <person name="Zielenkiewicz U."/>
            <person name="Pilsyk S."/>
            <person name="Malc E."/>
            <person name="Mieczkowski P."/>
            <person name="Kruszewska J.S."/>
            <person name="Biernat P."/>
            <person name="Pawlowska J."/>
        </authorList>
    </citation>
    <scope>NUCLEOTIDE SEQUENCE</scope>
    <source>
        <strain evidence="3">WA0000067209</strain>
    </source>
</reference>
<feature type="compositionally biased region" description="Basic and acidic residues" evidence="1">
    <location>
        <begin position="137"/>
        <end position="150"/>
    </location>
</feature>
<sequence length="1122" mass="126937">MTVTAVKSPNAITNSVHSVTLNASPRENESHKTKETAPYSSVGSAQKPEKLAKRSSIAQSMMNSVAPNHVDRKLETRHTSDSHFRRETLVTDHSHPQHEPDYLPDKAESHEKSQAQLIMSDQKYSQILMEEPEELSLENKNHIKENEKPPLDVVKGILKPSPHPTLDTLQSIDSYFSAVSQNTNSELHHAEDANNVDSSDKEEAVSMVSSKSTIKAAQDGQVPDRNPSPPSRSTSLPTERPSSVENEEDTTPAQAIAQMVRGRTVLETGSNDSRSTKKRPPGLMMMPEGSGVIPRIEEHLASPTSVPSDYMKKNAVSLDMDRLMEHTHVVKPRPSLVLEQQIPKRPSFGSNTRHYSSASRTATSRSAIPAPQDIYIPVTNHPANIDESTEVILKTGIILCTKSARDASKEPIMYKTSVASRYSRMRRQWREFELVLTNKELKFLIAKPLELRAKRLVDSVSFQNTKSDTDITLSLLSSLDYTIKIEYTHPTSRNVTTTILKAQSQESCIDWYMAIYRMLPNTTAKPILPWVEIFVPSRHVQIRIPLQEEGIITNEVNVTAHAVKKAAINLLKSTEQDASEADDLEDIQDMGLCWTAGDRIEWIPSHRRLSEILPTQLVIGPQSIEQKHTLELRTVEHAIDHVELRDGDCIWEPPSIAGYLLRQNNHRGKEFRQKALSGHQVYVCTQQHLLFFVLPSHIDVLEHSDRLAKGAMSSRSTRSLHSFSRSSSSNLNRRYQDPITYSTTEHITNHRSHHDQVVRKSVQRHAAIIKRSSHVIDLLEIADVRPCLANEDRNSSRFENMSRIISSQSSRVGGTRSQNSDDRCFELEMNNGSASVEAMEEWVQRLHELVQYWKARKQADLATHVAVKQANRRLVPLHGAYHDKSDHPFPEENMALFMNEVEEVDAPRSIANSQIWNYCTVSGCQSIVKCGPLYVKHAIRRTFAQKYFVLTNNECLHYFQMYFRNVMTGQVLPTSTHERQGVIDLRQAYIYSGRQCMIDKVAYEVNRPNRIFTDGLVSNDDVKDCIFVIWQPKRSKSMFKHTAPNLAAKGNLAIFMARSRQEKEEWVWAIQQCIDRLLRPSDTPARQTEPPNSRAARCPIEIQPANAGAGPHTQDTISLHTI</sequence>
<dbReference type="InterPro" id="IPR011993">
    <property type="entry name" value="PH-like_dom_sf"/>
</dbReference>
<feature type="domain" description="PH" evidence="2">
    <location>
        <begin position="406"/>
        <end position="520"/>
    </location>
</feature>
<feature type="compositionally biased region" description="Low complexity" evidence="1">
    <location>
        <begin position="713"/>
        <end position="731"/>
    </location>
</feature>
<proteinExistence type="predicted"/>
<organism evidence="3 4">
    <name type="scientific">Mortierella isabellina</name>
    <name type="common">Filamentous fungus</name>
    <name type="synonym">Umbelopsis isabellina</name>
    <dbReference type="NCBI Taxonomy" id="91625"/>
    <lineage>
        <taxon>Eukaryota</taxon>
        <taxon>Fungi</taxon>
        <taxon>Fungi incertae sedis</taxon>
        <taxon>Mucoromycota</taxon>
        <taxon>Mucoromycotina</taxon>
        <taxon>Umbelopsidomycetes</taxon>
        <taxon>Umbelopsidales</taxon>
        <taxon>Umbelopsidaceae</taxon>
        <taxon>Umbelopsis</taxon>
    </lineage>
</organism>
<feature type="region of interest" description="Disordered" evidence="1">
    <location>
        <begin position="711"/>
        <end position="731"/>
    </location>
</feature>
<dbReference type="AlphaFoldDB" id="A0A8H7PQ59"/>
<dbReference type="InterPro" id="IPR001849">
    <property type="entry name" value="PH_domain"/>
</dbReference>
<feature type="region of interest" description="Disordered" evidence="1">
    <location>
        <begin position="183"/>
        <end position="287"/>
    </location>
</feature>
<feature type="compositionally biased region" description="Basic and acidic residues" evidence="1">
    <location>
        <begin position="69"/>
        <end position="113"/>
    </location>
</feature>
<gene>
    <name evidence="3" type="ORF">INT43_003142</name>
</gene>
<feature type="compositionally biased region" description="Basic and acidic residues" evidence="1">
    <location>
        <begin position="26"/>
        <end position="35"/>
    </location>
</feature>
<protein>
    <recommendedName>
        <fullName evidence="2">PH domain-containing protein</fullName>
    </recommendedName>
</protein>
<evidence type="ECO:0000259" key="2">
    <source>
        <dbReference type="PROSITE" id="PS50003"/>
    </source>
</evidence>
<feature type="region of interest" description="Disordered" evidence="1">
    <location>
        <begin position="1"/>
        <end position="113"/>
    </location>
</feature>
<dbReference type="PROSITE" id="PS50003">
    <property type="entry name" value="PH_DOMAIN"/>
    <property type="match status" value="2"/>
</dbReference>
<dbReference type="Gene3D" id="2.30.29.30">
    <property type="entry name" value="Pleckstrin-homology domain (PH domain)/Phosphotyrosine-binding domain (PTB)"/>
    <property type="match status" value="1"/>
</dbReference>
<name>A0A8H7PQ59_MORIS</name>
<dbReference type="Proteomes" id="UP000654370">
    <property type="component" value="Unassembled WGS sequence"/>
</dbReference>
<feature type="compositionally biased region" description="Basic and acidic residues" evidence="1">
    <location>
        <begin position="186"/>
        <end position="204"/>
    </location>
</feature>
<dbReference type="EMBL" id="JAEPQZ010000008">
    <property type="protein sequence ID" value="KAG2177895.1"/>
    <property type="molecule type" value="Genomic_DNA"/>
</dbReference>
<evidence type="ECO:0000256" key="1">
    <source>
        <dbReference type="SAM" id="MobiDB-lite"/>
    </source>
</evidence>
<feature type="region of interest" description="Disordered" evidence="1">
    <location>
        <begin position="136"/>
        <end position="165"/>
    </location>
</feature>
<dbReference type="PANTHER" id="PTHR28076:SF1">
    <property type="entry name" value="PROSPORE MEMBRANE ADAPTER PROTEIN SPO71"/>
    <property type="match status" value="1"/>
</dbReference>